<keyword evidence="2 3" id="KW-0040">ANK repeat</keyword>
<organism evidence="4 5">
    <name type="scientific">Camelina sativa</name>
    <name type="common">False flax</name>
    <name type="synonym">Myagrum sativum</name>
    <dbReference type="NCBI Taxonomy" id="90675"/>
    <lineage>
        <taxon>Eukaryota</taxon>
        <taxon>Viridiplantae</taxon>
        <taxon>Streptophyta</taxon>
        <taxon>Embryophyta</taxon>
        <taxon>Tracheophyta</taxon>
        <taxon>Spermatophyta</taxon>
        <taxon>Magnoliopsida</taxon>
        <taxon>eudicotyledons</taxon>
        <taxon>Gunneridae</taxon>
        <taxon>Pentapetalae</taxon>
        <taxon>rosids</taxon>
        <taxon>malvids</taxon>
        <taxon>Brassicales</taxon>
        <taxon>Brassicaceae</taxon>
        <taxon>Camelineae</taxon>
        <taxon>Camelina</taxon>
    </lineage>
</organism>
<evidence type="ECO:0000256" key="1">
    <source>
        <dbReference type="ARBA" id="ARBA00022737"/>
    </source>
</evidence>
<accession>A0ABM0XRB4</accession>
<gene>
    <name evidence="5" type="primary">LOC104767420</name>
</gene>
<dbReference type="Proteomes" id="UP000694864">
    <property type="component" value="Chromosome 19"/>
</dbReference>
<dbReference type="PROSITE" id="PS50088">
    <property type="entry name" value="ANK_REPEAT"/>
    <property type="match status" value="3"/>
</dbReference>
<feature type="repeat" description="ANK" evidence="3">
    <location>
        <begin position="44"/>
        <end position="76"/>
    </location>
</feature>
<dbReference type="SMART" id="SM00248">
    <property type="entry name" value="ANK"/>
    <property type="match status" value="5"/>
</dbReference>
<sequence>MTPLYSTVTSIKFMPYLKLLIGKDTDLEAYLLKKGASVNALSLNRLTPLHYACGVGCEPLVEVLLENGAFIDPPSEYLGTPLNAACLFNHPSCVELLLLKGAHTEFKNHRGHTPLLTALVNKSLACMEHLLAWGVDTDARDFAGATALHFSCRSGDDLTFLKVLVEHGANVNAPNHNADNPLHLVLLLAGADTEITNGVGDTPLHNAVETLKTSVETQCAITQRLLFADVDTSVENYLGMTAFDVAVYAEVKDLLGSPATPGEKDEDDGFAIEEGAGEFSYTEKPHKDNISERMLGWHLTSGKGKEIGHS</sequence>
<feature type="repeat" description="ANK" evidence="3">
    <location>
        <begin position="110"/>
        <end position="142"/>
    </location>
</feature>
<dbReference type="GeneID" id="104767420"/>
<dbReference type="PROSITE" id="PS50297">
    <property type="entry name" value="ANK_REP_REGION"/>
    <property type="match status" value="2"/>
</dbReference>
<keyword evidence="4" id="KW-1185">Reference proteome</keyword>
<dbReference type="Pfam" id="PF12796">
    <property type="entry name" value="Ank_2"/>
    <property type="match status" value="1"/>
</dbReference>
<keyword evidence="1" id="KW-0677">Repeat</keyword>
<dbReference type="Pfam" id="PF00023">
    <property type="entry name" value="Ank"/>
    <property type="match status" value="1"/>
</dbReference>
<feature type="repeat" description="ANK" evidence="3">
    <location>
        <begin position="143"/>
        <end position="176"/>
    </location>
</feature>
<dbReference type="PANTHER" id="PTHR24189:SF50">
    <property type="entry name" value="ANKYRIN REPEAT AND SOCS BOX PROTEIN 2"/>
    <property type="match status" value="1"/>
</dbReference>
<evidence type="ECO:0000313" key="4">
    <source>
        <dbReference type="Proteomes" id="UP000694864"/>
    </source>
</evidence>
<proteinExistence type="predicted"/>
<protein>
    <submittedName>
        <fullName evidence="5">Serine/threonine-protein phosphatase 6 regulatory ankyrin repeat subunit B-like</fullName>
    </submittedName>
</protein>
<evidence type="ECO:0000256" key="2">
    <source>
        <dbReference type="ARBA" id="ARBA00023043"/>
    </source>
</evidence>
<dbReference type="SUPFAM" id="SSF48403">
    <property type="entry name" value="Ankyrin repeat"/>
    <property type="match status" value="1"/>
</dbReference>
<dbReference type="PANTHER" id="PTHR24189">
    <property type="entry name" value="MYOTROPHIN"/>
    <property type="match status" value="1"/>
</dbReference>
<evidence type="ECO:0000313" key="5">
    <source>
        <dbReference type="RefSeq" id="XP_010489750.1"/>
    </source>
</evidence>
<name>A0ABM0XRB4_CAMSA</name>
<reference evidence="4" key="1">
    <citation type="journal article" date="2014" name="Nat. Commun.">
        <title>The emerging biofuel crop Camelina sativa retains a highly undifferentiated hexaploid genome structure.</title>
        <authorList>
            <person name="Kagale S."/>
            <person name="Koh C."/>
            <person name="Nixon J."/>
            <person name="Bollina V."/>
            <person name="Clarke W.E."/>
            <person name="Tuteja R."/>
            <person name="Spillane C."/>
            <person name="Robinson S.J."/>
            <person name="Links M.G."/>
            <person name="Clarke C."/>
            <person name="Higgins E.E."/>
            <person name="Huebert T."/>
            <person name="Sharpe A.G."/>
            <person name="Parkin I.A."/>
        </authorList>
    </citation>
    <scope>NUCLEOTIDE SEQUENCE [LARGE SCALE GENOMIC DNA]</scope>
    <source>
        <strain evidence="4">cv. DH55</strain>
    </source>
</reference>
<dbReference type="Gene3D" id="1.25.40.20">
    <property type="entry name" value="Ankyrin repeat-containing domain"/>
    <property type="match status" value="3"/>
</dbReference>
<dbReference type="RefSeq" id="XP_010489750.1">
    <property type="nucleotide sequence ID" value="XM_010491448.1"/>
</dbReference>
<dbReference type="InterPro" id="IPR036770">
    <property type="entry name" value="Ankyrin_rpt-contain_sf"/>
</dbReference>
<evidence type="ECO:0000256" key="3">
    <source>
        <dbReference type="PROSITE-ProRule" id="PRU00023"/>
    </source>
</evidence>
<dbReference type="InterPro" id="IPR050745">
    <property type="entry name" value="Multifunctional_regulatory"/>
</dbReference>
<reference evidence="5" key="2">
    <citation type="submission" date="2025-08" db="UniProtKB">
        <authorList>
            <consortium name="RefSeq"/>
        </authorList>
    </citation>
    <scope>IDENTIFICATION</scope>
    <source>
        <tissue evidence="5">Leaf</tissue>
    </source>
</reference>
<dbReference type="InterPro" id="IPR002110">
    <property type="entry name" value="Ankyrin_rpt"/>
</dbReference>